<keyword evidence="2" id="KW-1185">Reference proteome</keyword>
<gene>
    <name evidence="1" type="ORF">K458DRAFT_436839</name>
</gene>
<accession>A0A6G1IG76</accession>
<evidence type="ECO:0000313" key="1">
    <source>
        <dbReference type="EMBL" id="KAF2677040.1"/>
    </source>
</evidence>
<dbReference type="AlphaFoldDB" id="A0A6G1IG76"/>
<protein>
    <submittedName>
        <fullName evidence="1">Uncharacterized protein</fullName>
    </submittedName>
</protein>
<sequence length="157" mass="17576">MFESIHEGRPNGFVEACWPRSLTPDGAQLYASGFIAHKNMDRSVKWSKVTDTDTGDIIGFRSVIDTSQAGEDGKPKIVGVAQWAALEDATQHYANCLEVAPEDTRAYDLDKEHAGELWEGYIRPRRKLLEDEKLPTICLPILCVWPPYQKQGAGKSR</sequence>
<organism evidence="1 2">
    <name type="scientific">Lentithecium fluviatile CBS 122367</name>
    <dbReference type="NCBI Taxonomy" id="1168545"/>
    <lineage>
        <taxon>Eukaryota</taxon>
        <taxon>Fungi</taxon>
        <taxon>Dikarya</taxon>
        <taxon>Ascomycota</taxon>
        <taxon>Pezizomycotina</taxon>
        <taxon>Dothideomycetes</taxon>
        <taxon>Pleosporomycetidae</taxon>
        <taxon>Pleosporales</taxon>
        <taxon>Massarineae</taxon>
        <taxon>Lentitheciaceae</taxon>
        <taxon>Lentithecium</taxon>
    </lineage>
</organism>
<dbReference type="Proteomes" id="UP000799291">
    <property type="component" value="Unassembled WGS sequence"/>
</dbReference>
<name>A0A6G1IG76_9PLEO</name>
<dbReference type="EMBL" id="MU005626">
    <property type="protein sequence ID" value="KAF2677040.1"/>
    <property type="molecule type" value="Genomic_DNA"/>
</dbReference>
<evidence type="ECO:0000313" key="2">
    <source>
        <dbReference type="Proteomes" id="UP000799291"/>
    </source>
</evidence>
<proteinExistence type="predicted"/>
<reference evidence="1" key="1">
    <citation type="journal article" date="2020" name="Stud. Mycol.">
        <title>101 Dothideomycetes genomes: a test case for predicting lifestyles and emergence of pathogens.</title>
        <authorList>
            <person name="Haridas S."/>
            <person name="Albert R."/>
            <person name="Binder M."/>
            <person name="Bloem J."/>
            <person name="Labutti K."/>
            <person name="Salamov A."/>
            <person name="Andreopoulos B."/>
            <person name="Baker S."/>
            <person name="Barry K."/>
            <person name="Bills G."/>
            <person name="Bluhm B."/>
            <person name="Cannon C."/>
            <person name="Castanera R."/>
            <person name="Culley D."/>
            <person name="Daum C."/>
            <person name="Ezra D."/>
            <person name="Gonzalez J."/>
            <person name="Henrissat B."/>
            <person name="Kuo A."/>
            <person name="Liang C."/>
            <person name="Lipzen A."/>
            <person name="Lutzoni F."/>
            <person name="Magnuson J."/>
            <person name="Mondo S."/>
            <person name="Nolan M."/>
            <person name="Ohm R."/>
            <person name="Pangilinan J."/>
            <person name="Park H.-J."/>
            <person name="Ramirez L."/>
            <person name="Alfaro M."/>
            <person name="Sun H."/>
            <person name="Tritt A."/>
            <person name="Yoshinaga Y."/>
            <person name="Zwiers L.-H."/>
            <person name="Turgeon B."/>
            <person name="Goodwin S."/>
            <person name="Spatafora J."/>
            <person name="Crous P."/>
            <person name="Grigoriev I."/>
        </authorList>
    </citation>
    <scope>NUCLEOTIDE SEQUENCE</scope>
    <source>
        <strain evidence="1">CBS 122367</strain>
    </source>
</reference>